<dbReference type="PROSITE" id="PS51782">
    <property type="entry name" value="LYSM"/>
    <property type="match status" value="1"/>
</dbReference>
<comment type="caution">
    <text evidence="4">The sequence shown here is derived from an EMBL/GenBank/DDBJ whole genome shotgun (WGS) entry which is preliminary data.</text>
</comment>
<feature type="domain" description="LysM" evidence="3">
    <location>
        <begin position="73"/>
        <end position="125"/>
    </location>
</feature>
<dbReference type="RefSeq" id="WP_214171655.1">
    <property type="nucleotide sequence ID" value="NZ_JAHCVJ010000004.1"/>
</dbReference>
<feature type="region of interest" description="Disordered" evidence="1">
    <location>
        <begin position="130"/>
        <end position="158"/>
    </location>
</feature>
<keyword evidence="5" id="KW-1185">Reference proteome</keyword>
<evidence type="ECO:0000313" key="5">
    <source>
        <dbReference type="Proteomes" id="UP000811899"/>
    </source>
</evidence>
<evidence type="ECO:0000259" key="3">
    <source>
        <dbReference type="PROSITE" id="PS51782"/>
    </source>
</evidence>
<dbReference type="SMART" id="SM00257">
    <property type="entry name" value="LysM"/>
    <property type="match status" value="1"/>
</dbReference>
<dbReference type="CDD" id="cd00118">
    <property type="entry name" value="LysM"/>
    <property type="match status" value="1"/>
</dbReference>
<name>A0AAW4L981_9BACT</name>
<accession>A0AAW4L981</accession>
<dbReference type="Gene3D" id="3.10.350.10">
    <property type="entry name" value="LysM domain"/>
    <property type="match status" value="1"/>
</dbReference>
<feature type="region of interest" description="Disordered" evidence="1">
    <location>
        <begin position="40"/>
        <end position="74"/>
    </location>
</feature>
<feature type="compositionally biased region" description="Low complexity" evidence="1">
    <location>
        <begin position="145"/>
        <end position="158"/>
    </location>
</feature>
<dbReference type="AlphaFoldDB" id="A0AAW4L981"/>
<dbReference type="InterPro" id="IPR018392">
    <property type="entry name" value="LysM"/>
</dbReference>
<feature type="compositionally biased region" description="Basic residues" evidence="1">
    <location>
        <begin position="132"/>
        <end position="141"/>
    </location>
</feature>
<reference evidence="4 5" key="1">
    <citation type="submission" date="2021-05" db="EMBL/GenBank/DDBJ databases">
        <title>The draft genome of Geobacter pelophilus DSM 12255.</title>
        <authorList>
            <person name="Xu Z."/>
            <person name="Masuda Y."/>
            <person name="Itoh H."/>
            <person name="Senoo K."/>
        </authorList>
    </citation>
    <scope>NUCLEOTIDE SEQUENCE [LARGE SCALE GENOMIC DNA]</scope>
    <source>
        <strain evidence="4 5">DSM 12255</strain>
    </source>
</reference>
<feature type="chain" id="PRO_5043935553" evidence="2">
    <location>
        <begin position="23"/>
        <end position="354"/>
    </location>
</feature>
<gene>
    <name evidence="4" type="ORF">KI809_11270</name>
</gene>
<proteinExistence type="predicted"/>
<keyword evidence="2" id="KW-0732">Signal</keyword>
<dbReference type="SUPFAM" id="SSF54106">
    <property type="entry name" value="LysM domain"/>
    <property type="match status" value="1"/>
</dbReference>
<dbReference type="Proteomes" id="UP000811899">
    <property type="component" value="Unassembled WGS sequence"/>
</dbReference>
<evidence type="ECO:0000256" key="2">
    <source>
        <dbReference type="SAM" id="SignalP"/>
    </source>
</evidence>
<feature type="compositionally biased region" description="Polar residues" evidence="1">
    <location>
        <begin position="63"/>
        <end position="74"/>
    </location>
</feature>
<organism evidence="4 5">
    <name type="scientific">Geoanaerobacter pelophilus</name>
    <dbReference type="NCBI Taxonomy" id="60036"/>
    <lineage>
        <taxon>Bacteria</taxon>
        <taxon>Pseudomonadati</taxon>
        <taxon>Thermodesulfobacteriota</taxon>
        <taxon>Desulfuromonadia</taxon>
        <taxon>Geobacterales</taxon>
        <taxon>Geobacteraceae</taxon>
        <taxon>Geoanaerobacter</taxon>
    </lineage>
</organism>
<evidence type="ECO:0000313" key="4">
    <source>
        <dbReference type="EMBL" id="MBT0664881.1"/>
    </source>
</evidence>
<dbReference type="EMBL" id="JAHCVJ010000004">
    <property type="protein sequence ID" value="MBT0664881.1"/>
    <property type="molecule type" value="Genomic_DNA"/>
</dbReference>
<evidence type="ECO:0000256" key="1">
    <source>
        <dbReference type="SAM" id="MobiDB-lite"/>
    </source>
</evidence>
<dbReference type="Pfam" id="PF01476">
    <property type="entry name" value="LysM"/>
    <property type="match status" value="1"/>
</dbReference>
<feature type="signal peptide" evidence="2">
    <location>
        <begin position="1"/>
        <end position="22"/>
    </location>
</feature>
<protein>
    <submittedName>
        <fullName evidence="4">LysM peptidoglycan-binding domain-containing protein</fullName>
    </submittedName>
</protein>
<sequence length="354" mass="38383">MPTLFLCVTSCLIASEHSLAFAGGPGPQFEIDLKELDKFKGTPKQTPAKHRKESPRKPAGKSGENSHQASSAATYTVKSGDNLFKILMRDFGLSNREAELRIPELVRINNLSSSTNLTVGSKLVIPAERQAREHHHRHHSEKKQAPQQAPPATEAAPAETVQPLIVPAPPGPVVAPQPLLSVKSIAEASPYQALDQLLTALGVQWAKDRVIDGSISPQNPESFSIKVDYYLELAGKRYVLVACRKDPYEYTMLRLLEMAGYSVVRLDDQSGLPALANQLLSQLGFAFSSGQHRFTLPNGSGEPKLLDGFLVTLKTPNTKVFITGTPLDAVTIEKLEASTVEPTKADPAPATPEK</sequence>
<dbReference type="InterPro" id="IPR036779">
    <property type="entry name" value="LysM_dom_sf"/>
</dbReference>